<dbReference type="AlphaFoldDB" id="A0A7S1THZ6"/>
<organism evidence="4">
    <name type="scientific">Compsopogon caeruleus</name>
    <dbReference type="NCBI Taxonomy" id="31354"/>
    <lineage>
        <taxon>Eukaryota</taxon>
        <taxon>Rhodophyta</taxon>
        <taxon>Compsopogonophyceae</taxon>
        <taxon>Compsopogonales</taxon>
        <taxon>Compsopogonaceae</taxon>
        <taxon>Compsopogon</taxon>
    </lineage>
</organism>
<gene>
    <name evidence="4" type="ORF">CCAE0312_LOCUS9504</name>
</gene>
<evidence type="ECO:0000256" key="1">
    <source>
        <dbReference type="ARBA" id="ARBA00006524"/>
    </source>
</evidence>
<evidence type="ECO:0000256" key="3">
    <source>
        <dbReference type="SAM" id="MobiDB-lite"/>
    </source>
</evidence>
<protein>
    <recommendedName>
        <fullName evidence="5">Pre-rRNA-processing protein TSR2</fullName>
    </recommendedName>
</protein>
<dbReference type="EMBL" id="HBGH01017168">
    <property type="protein sequence ID" value="CAD9237405.1"/>
    <property type="molecule type" value="Transcribed_RNA"/>
</dbReference>
<dbReference type="PANTHER" id="PTHR21250">
    <property type="entry name" value="PRE-RRNA-PROCESSING PROTEIN TSR2 HOMOLOG"/>
    <property type="match status" value="1"/>
</dbReference>
<dbReference type="GO" id="GO:0006364">
    <property type="term" value="P:rRNA processing"/>
    <property type="evidence" value="ECO:0007669"/>
    <property type="project" value="UniProtKB-KW"/>
</dbReference>
<reference evidence="4" key="1">
    <citation type="submission" date="2021-01" db="EMBL/GenBank/DDBJ databases">
        <authorList>
            <person name="Corre E."/>
            <person name="Pelletier E."/>
            <person name="Niang G."/>
            <person name="Scheremetjew M."/>
            <person name="Finn R."/>
            <person name="Kale V."/>
            <person name="Holt S."/>
            <person name="Cochrane G."/>
            <person name="Meng A."/>
            <person name="Brown T."/>
            <person name="Cohen L."/>
        </authorList>
    </citation>
    <scope>NUCLEOTIDE SEQUENCE</scope>
    <source>
        <strain evidence="4">SAG 36.94</strain>
    </source>
</reference>
<keyword evidence="2" id="KW-0698">rRNA processing</keyword>
<accession>A0A7S1THZ6</accession>
<proteinExistence type="inferred from homology"/>
<comment type="similarity">
    <text evidence="1">Belongs to the TSR2 family.</text>
</comment>
<evidence type="ECO:0000313" key="4">
    <source>
        <dbReference type="EMBL" id="CAD9237405.1"/>
    </source>
</evidence>
<evidence type="ECO:0008006" key="5">
    <source>
        <dbReference type="Google" id="ProtNLM"/>
    </source>
</evidence>
<feature type="region of interest" description="Disordered" evidence="3">
    <location>
        <begin position="131"/>
        <end position="157"/>
    </location>
</feature>
<dbReference type="Pfam" id="PF10273">
    <property type="entry name" value="WGG"/>
    <property type="match status" value="1"/>
</dbReference>
<sequence>MEILKSVAMDLDVFRRGVSALFLRWTALQLAVEHGSSGANFVARDMLATLLALTESSQGTEDFPNETAVEMLYDGFDRMEVDVEDGSVEEIVSLVRELRKSTRQGDFSLCDQLVSRAQQVGLDAPIRLALESNSNAGPPQEAENGGSMDVDERRDEWKERIIDEDGFELVRRGRKPG</sequence>
<dbReference type="InterPro" id="IPR019398">
    <property type="entry name" value="Pre-rRNA_process_TSR2"/>
</dbReference>
<evidence type="ECO:0000256" key="2">
    <source>
        <dbReference type="ARBA" id="ARBA00022552"/>
    </source>
</evidence>
<name>A0A7S1THZ6_9RHOD</name>